<keyword evidence="6" id="KW-1003">Cell membrane</keyword>
<dbReference type="GO" id="GO:0016036">
    <property type="term" value="P:cellular response to phosphate starvation"/>
    <property type="evidence" value="ECO:0007669"/>
    <property type="project" value="TreeGrafter"/>
</dbReference>
<comment type="caution">
    <text evidence="19">The sequence shown here is derived from an EMBL/GenBank/DDBJ whole genome shotgun (WGS) entry which is preliminary data.</text>
</comment>
<comment type="catalytic activity">
    <reaction evidence="1">
        <text>ATP + protein L-histidine = ADP + protein N-phospho-L-histidine.</text>
        <dbReference type="EC" id="2.7.13.3"/>
    </reaction>
</comment>
<evidence type="ECO:0000313" key="19">
    <source>
        <dbReference type="EMBL" id="NDY96927.1"/>
    </source>
</evidence>
<dbReference type="Proteomes" id="UP000484885">
    <property type="component" value="Unassembled WGS sequence"/>
</dbReference>
<dbReference type="InterPro" id="IPR035965">
    <property type="entry name" value="PAS-like_dom_sf"/>
</dbReference>
<dbReference type="Pfam" id="PF11808">
    <property type="entry name" value="PhoR"/>
    <property type="match status" value="1"/>
</dbReference>
<keyword evidence="10" id="KW-0812">Transmembrane</keyword>
<dbReference type="EMBL" id="JAAGSC010000044">
    <property type="protein sequence ID" value="NDY96927.1"/>
    <property type="molecule type" value="Genomic_DNA"/>
</dbReference>
<dbReference type="InterPro" id="IPR003594">
    <property type="entry name" value="HATPase_dom"/>
</dbReference>
<keyword evidence="15" id="KW-0902">Two-component regulatory system</keyword>
<evidence type="ECO:0000256" key="8">
    <source>
        <dbReference type="ARBA" id="ARBA00022592"/>
    </source>
</evidence>
<dbReference type="Pfam" id="PF02518">
    <property type="entry name" value="HATPase_c"/>
    <property type="match status" value="1"/>
</dbReference>
<dbReference type="InterPro" id="IPR000014">
    <property type="entry name" value="PAS"/>
</dbReference>
<dbReference type="PRINTS" id="PR00344">
    <property type="entry name" value="BCTRLSENSOR"/>
</dbReference>
<proteinExistence type="predicted"/>
<dbReference type="PANTHER" id="PTHR45453">
    <property type="entry name" value="PHOSPHATE REGULON SENSOR PROTEIN PHOR"/>
    <property type="match status" value="1"/>
</dbReference>
<keyword evidence="16" id="KW-0472">Membrane</keyword>
<dbReference type="SUPFAM" id="SSF55785">
    <property type="entry name" value="PYP-like sensor domain (PAS domain)"/>
    <property type="match status" value="1"/>
</dbReference>
<evidence type="ECO:0000256" key="7">
    <source>
        <dbReference type="ARBA" id="ARBA00022553"/>
    </source>
</evidence>
<dbReference type="GO" id="GO:0004721">
    <property type="term" value="F:phosphoprotein phosphatase activity"/>
    <property type="evidence" value="ECO:0007669"/>
    <property type="project" value="InterPro"/>
</dbReference>
<evidence type="ECO:0000256" key="15">
    <source>
        <dbReference type="ARBA" id="ARBA00023012"/>
    </source>
</evidence>
<dbReference type="Pfam" id="PF00512">
    <property type="entry name" value="HisKA"/>
    <property type="match status" value="1"/>
</dbReference>
<feature type="domain" description="Histidine kinase" evidence="18">
    <location>
        <begin position="210"/>
        <end position="426"/>
    </location>
</feature>
<keyword evidence="14" id="KW-1133">Transmembrane helix</keyword>
<dbReference type="AlphaFoldDB" id="A0A845UZY9"/>
<dbReference type="InterPro" id="IPR036890">
    <property type="entry name" value="HATPase_C_sf"/>
</dbReference>
<name>A0A845UZY9_9GAMM</name>
<dbReference type="Gene3D" id="3.30.450.20">
    <property type="entry name" value="PAS domain"/>
    <property type="match status" value="1"/>
</dbReference>
<dbReference type="CDD" id="cd00082">
    <property type="entry name" value="HisKA"/>
    <property type="match status" value="1"/>
</dbReference>
<keyword evidence="12 19" id="KW-0418">Kinase</keyword>
<keyword evidence="9" id="KW-0808">Transferase</keyword>
<dbReference type="Gene3D" id="3.30.565.10">
    <property type="entry name" value="Histidine kinase-like ATPase, C-terminal domain"/>
    <property type="match status" value="1"/>
</dbReference>
<dbReference type="GO" id="GO:0000155">
    <property type="term" value="F:phosphorelay sensor kinase activity"/>
    <property type="evidence" value="ECO:0007669"/>
    <property type="project" value="InterPro"/>
</dbReference>
<evidence type="ECO:0000256" key="17">
    <source>
        <dbReference type="ARBA" id="ARBA00025207"/>
    </source>
</evidence>
<dbReference type="InterPro" id="IPR050351">
    <property type="entry name" value="BphY/WalK/GraS-like"/>
</dbReference>
<dbReference type="InterPro" id="IPR004358">
    <property type="entry name" value="Sig_transdc_His_kin-like_C"/>
</dbReference>
<dbReference type="InterPro" id="IPR003661">
    <property type="entry name" value="HisK_dim/P_dom"/>
</dbReference>
<keyword evidence="7" id="KW-0597">Phosphoprotein</keyword>
<dbReference type="SUPFAM" id="SSF47384">
    <property type="entry name" value="Homodimeric domain of signal transducing histidine kinase"/>
    <property type="match status" value="1"/>
</dbReference>
<evidence type="ECO:0000256" key="11">
    <source>
        <dbReference type="ARBA" id="ARBA00022741"/>
    </source>
</evidence>
<evidence type="ECO:0000256" key="14">
    <source>
        <dbReference type="ARBA" id="ARBA00022989"/>
    </source>
</evidence>
<dbReference type="SMART" id="SM00387">
    <property type="entry name" value="HATPase_c"/>
    <property type="match status" value="1"/>
</dbReference>
<evidence type="ECO:0000256" key="3">
    <source>
        <dbReference type="ARBA" id="ARBA00012438"/>
    </source>
</evidence>
<dbReference type="InterPro" id="IPR013767">
    <property type="entry name" value="PAS_fold"/>
</dbReference>
<dbReference type="InterPro" id="IPR021766">
    <property type="entry name" value="PhoR_N"/>
</dbReference>
<reference evidence="19 20" key="1">
    <citation type="submission" date="2020-02" db="EMBL/GenBank/DDBJ databases">
        <authorList>
            <person name="Zhang X.-Y."/>
        </authorList>
    </citation>
    <scope>NUCLEOTIDE SEQUENCE [LARGE SCALE GENOMIC DNA]</scope>
    <source>
        <strain evidence="19 20">C33</strain>
    </source>
</reference>
<keyword evidence="20" id="KW-1185">Reference proteome</keyword>
<evidence type="ECO:0000256" key="1">
    <source>
        <dbReference type="ARBA" id="ARBA00000085"/>
    </source>
</evidence>
<comment type="function">
    <text evidence="17">Member of the two-component regulatory system PhoR/PhoB involved in the phosphate regulon genes expression. PhoR may function as a membrane-associated protein kinase that phosphorylates PhoB in response to environmental signals.</text>
</comment>
<keyword evidence="8" id="KW-0592">Phosphate transport</keyword>
<evidence type="ECO:0000259" key="18">
    <source>
        <dbReference type="PROSITE" id="PS50109"/>
    </source>
</evidence>
<dbReference type="SMART" id="SM00388">
    <property type="entry name" value="HisKA"/>
    <property type="match status" value="1"/>
</dbReference>
<evidence type="ECO:0000313" key="20">
    <source>
        <dbReference type="Proteomes" id="UP000484885"/>
    </source>
</evidence>
<dbReference type="NCBIfam" id="TIGR02966">
    <property type="entry name" value="phoR_proteo"/>
    <property type="match status" value="1"/>
</dbReference>
<organism evidence="19 20">
    <name type="scientific">Wenzhouxiangella limi</name>
    <dbReference type="NCBI Taxonomy" id="2707351"/>
    <lineage>
        <taxon>Bacteria</taxon>
        <taxon>Pseudomonadati</taxon>
        <taxon>Pseudomonadota</taxon>
        <taxon>Gammaproteobacteria</taxon>
        <taxon>Chromatiales</taxon>
        <taxon>Wenzhouxiangellaceae</taxon>
        <taxon>Wenzhouxiangella</taxon>
    </lineage>
</organism>
<evidence type="ECO:0000256" key="12">
    <source>
        <dbReference type="ARBA" id="ARBA00022777"/>
    </source>
</evidence>
<dbReference type="PROSITE" id="PS50109">
    <property type="entry name" value="HIS_KIN"/>
    <property type="match status" value="1"/>
</dbReference>
<dbReference type="GO" id="GO:0006817">
    <property type="term" value="P:phosphate ion transport"/>
    <property type="evidence" value="ECO:0007669"/>
    <property type="project" value="UniProtKB-KW"/>
</dbReference>
<dbReference type="RefSeq" id="WP_164212308.1">
    <property type="nucleotide sequence ID" value="NZ_JAAGSC010000044.1"/>
</dbReference>
<dbReference type="InterPro" id="IPR036097">
    <property type="entry name" value="HisK_dim/P_sf"/>
</dbReference>
<comment type="subcellular location">
    <subcellularLocation>
        <location evidence="2">Cell membrane</location>
    </subcellularLocation>
</comment>
<evidence type="ECO:0000256" key="2">
    <source>
        <dbReference type="ARBA" id="ARBA00004236"/>
    </source>
</evidence>
<gene>
    <name evidence="19" type="primary">phoR</name>
    <name evidence="19" type="ORF">G3I74_14435</name>
</gene>
<keyword evidence="11" id="KW-0547">Nucleotide-binding</keyword>
<evidence type="ECO:0000256" key="10">
    <source>
        <dbReference type="ARBA" id="ARBA00022692"/>
    </source>
</evidence>
<evidence type="ECO:0000256" key="6">
    <source>
        <dbReference type="ARBA" id="ARBA00022475"/>
    </source>
</evidence>
<dbReference type="Pfam" id="PF00989">
    <property type="entry name" value="PAS"/>
    <property type="match status" value="1"/>
</dbReference>
<dbReference type="CDD" id="cd00130">
    <property type="entry name" value="PAS"/>
    <property type="match status" value="1"/>
</dbReference>
<dbReference type="SMART" id="SM00091">
    <property type="entry name" value="PAS"/>
    <property type="match status" value="1"/>
</dbReference>
<sequence length="438" mass="49421">MRKAWLAEAYFLAGLLALALLGGWLFGATGWWLSAALLALLGRHFVQLRKLERWLGRGRQRNPPESWGIWGEVFDDYFRLQKRYYKRKKRLAKVIREFRESTAAMPDGSLVLDGEHRMLWFNSAAERLLCLSSKRDLGQPLANLVRSPTLAAYLEARAYDEPIIIRSPADETRSLSARLIPYGSNQYLALFRDVTKILGLQAMRRDFVANASHELRSPLTVLAGYLESLAEDGPLTEEWREPLQEMQRQTRRMTSLVEDLLELSRLETEDEQAGDQSVAVPAMIRRIFDDSRLQDSSGHDLHLTRCEPVNVLGAENELYSAFSNLVLNAIRYTPAGGRIEVSWWREDDGGASFEVADGGIGIEERHLPFITQRFYRIDSARSRSKGGTGLGLAIVKHVLQRHGARLEVESTPGQGSTFRCRFPADRVVVVSAPPVALS</sequence>
<dbReference type="InterPro" id="IPR014310">
    <property type="entry name" value="Sig_transdc_His_kinase_PhoR"/>
</dbReference>
<dbReference type="GO" id="GO:0005524">
    <property type="term" value="F:ATP binding"/>
    <property type="evidence" value="ECO:0007669"/>
    <property type="project" value="UniProtKB-KW"/>
</dbReference>
<dbReference type="FunFam" id="1.10.287.130:FF:000001">
    <property type="entry name" value="Two-component sensor histidine kinase"/>
    <property type="match status" value="1"/>
</dbReference>
<dbReference type="Gene3D" id="1.10.287.130">
    <property type="match status" value="1"/>
</dbReference>
<keyword evidence="13" id="KW-0067">ATP-binding</keyword>
<dbReference type="EC" id="2.7.13.3" evidence="3"/>
<protein>
    <recommendedName>
        <fullName evidence="4">Phosphate regulon sensor protein PhoR</fullName>
        <ecNumber evidence="3">2.7.13.3</ecNumber>
    </recommendedName>
</protein>
<evidence type="ECO:0000256" key="13">
    <source>
        <dbReference type="ARBA" id="ARBA00022840"/>
    </source>
</evidence>
<dbReference type="PANTHER" id="PTHR45453:SF1">
    <property type="entry name" value="PHOSPHATE REGULON SENSOR PROTEIN PHOR"/>
    <property type="match status" value="1"/>
</dbReference>
<keyword evidence="5" id="KW-0813">Transport</keyword>
<dbReference type="SUPFAM" id="SSF55874">
    <property type="entry name" value="ATPase domain of HSP90 chaperone/DNA topoisomerase II/histidine kinase"/>
    <property type="match status" value="1"/>
</dbReference>
<accession>A0A845UZY9</accession>
<dbReference type="GO" id="GO:0005886">
    <property type="term" value="C:plasma membrane"/>
    <property type="evidence" value="ECO:0007669"/>
    <property type="project" value="UniProtKB-SubCell"/>
</dbReference>
<dbReference type="FunFam" id="3.30.565.10:FF:000006">
    <property type="entry name" value="Sensor histidine kinase WalK"/>
    <property type="match status" value="1"/>
</dbReference>
<evidence type="ECO:0000256" key="5">
    <source>
        <dbReference type="ARBA" id="ARBA00022448"/>
    </source>
</evidence>
<evidence type="ECO:0000256" key="9">
    <source>
        <dbReference type="ARBA" id="ARBA00022679"/>
    </source>
</evidence>
<dbReference type="GO" id="GO:0006355">
    <property type="term" value="P:regulation of DNA-templated transcription"/>
    <property type="evidence" value="ECO:0007669"/>
    <property type="project" value="InterPro"/>
</dbReference>
<evidence type="ECO:0000256" key="4">
    <source>
        <dbReference type="ARBA" id="ARBA00019665"/>
    </source>
</evidence>
<evidence type="ECO:0000256" key="16">
    <source>
        <dbReference type="ARBA" id="ARBA00023136"/>
    </source>
</evidence>
<dbReference type="InterPro" id="IPR005467">
    <property type="entry name" value="His_kinase_dom"/>
</dbReference>